<keyword evidence="5 6" id="KW-0472">Membrane</keyword>
<evidence type="ECO:0000256" key="3">
    <source>
        <dbReference type="ARBA" id="ARBA00022692"/>
    </source>
</evidence>
<keyword evidence="3 6" id="KW-0812">Transmembrane</keyword>
<dbReference type="PANTHER" id="PTHR11266:SF8">
    <property type="entry name" value="MPV17-LIKE PROTEIN 2"/>
    <property type="match status" value="1"/>
</dbReference>
<feature type="non-terminal residue" evidence="7">
    <location>
        <position position="184"/>
    </location>
</feature>
<name>A0AAN5IDZ1_9BILA</name>
<proteinExistence type="inferred from homology"/>
<evidence type="ECO:0000256" key="5">
    <source>
        <dbReference type="ARBA" id="ARBA00023136"/>
    </source>
</evidence>
<feature type="transmembrane region" description="Helical" evidence="6">
    <location>
        <begin position="163"/>
        <end position="180"/>
    </location>
</feature>
<protein>
    <recommendedName>
        <fullName evidence="9">Mpv17-like protein</fullName>
    </recommendedName>
</protein>
<feature type="non-terminal residue" evidence="7">
    <location>
        <position position="1"/>
    </location>
</feature>
<comment type="similarity">
    <text evidence="2 6">Belongs to the peroxisomal membrane protein PXMP2/4 family.</text>
</comment>
<evidence type="ECO:0000256" key="6">
    <source>
        <dbReference type="RuleBase" id="RU363053"/>
    </source>
</evidence>
<evidence type="ECO:0000313" key="7">
    <source>
        <dbReference type="EMBL" id="GMR60540.1"/>
    </source>
</evidence>
<dbReference type="PANTHER" id="PTHR11266">
    <property type="entry name" value="PEROXISOMAL MEMBRANE PROTEIN 2, PXMP2 MPV17"/>
    <property type="match status" value="1"/>
</dbReference>
<dbReference type="EMBL" id="BTRK01000006">
    <property type="protein sequence ID" value="GMR60540.1"/>
    <property type="molecule type" value="Genomic_DNA"/>
</dbReference>
<evidence type="ECO:0000256" key="2">
    <source>
        <dbReference type="ARBA" id="ARBA00006824"/>
    </source>
</evidence>
<sequence>STMALPLLKSWVQTAFSPRFLLVTNTLTGAFVLATGDFLHQHSKNISEQREMRTDWQRTMRIIAFSTVIFAPLNHFYFRWLDRSIIRGSRGQIVGKKLAVDTACGPLFASSYVVGLNMMEGKSVSSGFDEYRRKFLHFLALDAFLWVPVQALNFYFVPPSFRVFFVSCAALVDSFFFAHIKQNE</sequence>
<comment type="subcellular location">
    <subcellularLocation>
        <location evidence="1">Membrane</location>
        <topology evidence="1">Multi-pass membrane protein</topology>
    </subcellularLocation>
</comment>
<accession>A0AAN5IDZ1</accession>
<feature type="transmembrane region" description="Helical" evidence="6">
    <location>
        <begin position="135"/>
        <end position="157"/>
    </location>
</feature>
<dbReference type="AlphaFoldDB" id="A0AAN5IDZ1"/>
<keyword evidence="4 6" id="KW-1133">Transmembrane helix</keyword>
<keyword evidence="8" id="KW-1185">Reference proteome</keyword>
<reference evidence="8" key="1">
    <citation type="submission" date="2022-10" db="EMBL/GenBank/DDBJ databases">
        <title>Genome assembly of Pristionchus species.</title>
        <authorList>
            <person name="Yoshida K."/>
            <person name="Sommer R.J."/>
        </authorList>
    </citation>
    <scope>NUCLEOTIDE SEQUENCE [LARGE SCALE GENOMIC DNA]</scope>
    <source>
        <strain evidence="8">RS5460</strain>
    </source>
</reference>
<gene>
    <name evidence="7" type="ORF">PMAYCL1PPCAC_30735</name>
</gene>
<evidence type="ECO:0000256" key="1">
    <source>
        <dbReference type="ARBA" id="ARBA00004141"/>
    </source>
</evidence>
<feature type="transmembrane region" description="Helical" evidence="6">
    <location>
        <begin position="20"/>
        <end position="39"/>
    </location>
</feature>
<dbReference type="GO" id="GO:0016020">
    <property type="term" value="C:membrane"/>
    <property type="evidence" value="ECO:0007669"/>
    <property type="project" value="UniProtKB-SubCell"/>
</dbReference>
<dbReference type="InterPro" id="IPR007248">
    <property type="entry name" value="Mpv17_PMP22"/>
</dbReference>
<comment type="caution">
    <text evidence="7">The sequence shown here is derived from an EMBL/GenBank/DDBJ whole genome shotgun (WGS) entry which is preliminary data.</text>
</comment>
<evidence type="ECO:0008006" key="9">
    <source>
        <dbReference type="Google" id="ProtNLM"/>
    </source>
</evidence>
<evidence type="ECO:0000256" key="4">
    <source>
        <dbReference type="ARBA" id="ARBA00022989"/>
    </source>
</evidence>
<feature type="transmembrane region" description="Helical" evidence="6">
    <location>
        <begin position="60"/>
        <end position="78"/>
    </location>
</feature>
<dbReference type="GO" id="GO:0061668">
    <property type="term" value="P:mitochondrial ribosome assembly"/>
    <property type="evidence" value="ECO:0007669"/>
    <property type="project" value="TreeGrafter"/>
</dbReference>
<evidence type="ECO:0000313" key="8">
    <source>
        <dbReference type="Proteomes" id="UP001328107"/>
    </source>
</evidence>
<dbReference type="Proteomes" id="UP001328107">
    <property type="component" value="Unassembled WGS sequence"/>
</dbReference>
<dbReference type="Pfam" id="PF04117">
    <property type="entry name" value="Mpv17_PMP22"/>
    <property type="match status" value="1"/>
</dbReference>
<dbReference type="GO" id="GO:0005739">
    <property type="term" value="C:mitochondrion"/>
    <property type="evidence" value="ECO:0007669"/>
    <property type="project" value="TreeGrafter"/>
</dbReference>
<organism evidence="7 8">
    <name type="scientific">Pristionchus mayeri</name>
    <dbReference type="NCBI Taxonomy" id="1317129"/>
    <lineage>
        <taxon>Eukaryota</taxon>
        <taxon>Metazoa</taxon>
        <taxon>Ecdysozoa</taxon>
        <taxon>Nematoda</taxon>
        <taxon>Chromadorea</taxon>
        <taxon>Rhabditida</taxon>
        <taxon>Rhabditina</taxon>
        <taxon>Diplogasteromorpha</taxon>
        <taxon>Diplogasteroidea</taxon>
        <taxon>Neodiplogasteridae</taxon>
        <taxon>Pristionchus</taxon>
    </lineage>
</organism>